<dbReference type="Pfam" id="PF11771">
    <property type="entry name" value="DUF3314"/>
    <property type="match status" value="1"/>
</dbReference>
<organism evidence="1 2">
    <name type="scientific">Fundulus heteroclitus</name>
    <name type="common">Killifish</name>
    <name type="synonym">Mummichog</name>
    <dbReference type="NCBI Taxonomy" id="8078"/>
    <lineage>
        <taxon>Eukaryota</taxon>
        <taxon>Metazoa</taxon>
        <taxon>Chordata</taxon>
        <taxon>Craniata</taxon>
        <taxon>Vertebrata</taxon>
        <taxon>Euteleostomi</taxon>
        <taxon>Actinopterygii</taxon>
        <taxon>Neopterygii</taxon>
        <taxon>Teleostei</taxon>
        <taxon>Neoteleostei</taxon>
        <taxon>Acanthomorphata</taxon>
        <taxon>Ovalentaria</taxon>
        <taxon>Atherinomorphae</taxon>
        <taxon>Cyprinodontiformes</taxon>
        <taxon>Fundulidae</taxon>
        <taxon>Fundulus</taxon>
    </lineage>
</organism>
<dbReference type="AlphaFoldDB" id="A0A3Q2Q815"/>
<dbReference type="GeneTree" id="ENSGT00390000009916"/>
<accession>A0A3Q2Q815</accession>
<reference evidence="1" key="1">
    <citation type="submission" date="2025-08" db="UniProtKB">
        <authorList>
            <consortium name="Ensembl"/>
        </authorList>
    </citation>
    <scope>IDENTIFICATION</scope>
</reference>
<proteinExistence type="predicted"/>
<name>A0A3Q2Q815_FUNHE</name>
<dbReference type="CTD" id="101123552"/>
<dbReference type="PANTHER" id="PTHR36292:SF1">
    <property type="entry name" value="UPF0575 PROTEIN C19ORF67"/>
    <property type="match status" value="1"/>
</dbReference>
<evidence type="ECO:0000313" key="1">
    <source>
        <dbReference type="Ensembl" id="ENSFHEP00000022444.1"/>
    </source>
</evidence>
<dbReference type="Ensembl" id="ENSFHET00000012878.1">
    <property type="protein sequence ID" value="ENSFHEP00000022444.1"/>
    <property type="gene ID" value="ENSFHEG00000002821.1"/>
</dbReference>
<dbReference type="Proteomes" id="UP000265000">
    <property type="component" value="Unplaced"/>
</dbReference>
<dbReference type="STRING" id="8078.ENSFHEP00000022444"/>
<keyword evidence="2" id="KW-1185">Reference proteome</keyword>
<protein>
    <submittedName>
        <fullName evidence="1">Si:ch211-214c7.5</fullName>
    </submittedName>
</protein>
<dbReference type="InterPro" id="IPR021748">
    <property type="entry name" value="DUF3314"/>
</dbReference>
<dbReference type="OrthoDB" id="9933945at2759"/>
<sequence>MADREGEPGALPDILSLSPATFRDLLEDMSGEALAFTEAHHHWELREDESLLLLADFALAPSCGSEASCSHPEARGEARSLQELQLQLQFFLSRADDLHDCLVSGKSHLDREALAAAVSSLLHTCKPYFNLLESTGRSSVSQRPAEFCSKLLDFSQQLSDRLEQLLLTYASCDLISVDEARPDSVSHFCVGQSRLGQTRLTAFRYCKPTPFLSRVDTGVYKRMRWNVERLREDGCEEEETSTEFYFLCYEDIPNTHADPDAESQDASDGSMLRMWSIGQWVQVDPEPATDDIDDWILCEVPEASYNRLLYLGPDEPSGCTATSYLLQLLLPGHTD</sequence>
<reference evidence="1" key="2">
    <citation type="submission" date="2025-09" db="UniProtKB">
        <authorList>
            <consortium name="Ensembl"/>
        </authorList>
    </citation>
    <scope>IDENTIFICATION</scope>
</reference>
<evidence type="ECO:0000313" key="2">
    <source>
        <dbReference type="Proteomes" id="UP000265000"/>
    </source>
</evidence>
<dbReference type="GeneID" id="105939761"/>
<dbReference type="PANTHER" id="PTHR36292">
    <property type="entry name" value="UPF0575 PROTEIN C19ORF67"/>
    <property type="match status" value="1"/>
</dbReference>